<dbReference type="Pfam" id="PF13649">
    <property type="entry name" value="Methyltransf_25"/>
    <property type="match status" value="1"/>
</dbReference>
<reference evidence="3" key="1">
    <citation type="journal article" date="2019" name="Int. J. Syst. Evol. Microbiol.">
        <title>The Global Catalogue of Microorganisms (GCM) 10K type strain sequencing project: providing services to taxonomists for standard genome sequencing and annotation.</title>
        <authorList>
            <consortium name="The Broad Institute Genomics Platform"/>
            <consortium name="The Broad Institute Genome Sequencing Center for Infectious Disease"/>
            <person name="Wu L."/>
            <person name="Ma J."/>
        </authorList>
    </citation>
    <scope>NUCLEOTIDE SEQUENCE [LARGE SCALE GENOMIC DNA]</scope>
    <source>
        <strain evidence="3">JCM 4805</strain>
    </source>
</reference>
<name>A0ABP3JTC2_9ACTN</name>
<dbReference type="CDD" id="cd02440">
    <property type="entry name" value="AdoMet_MTases"/>
    <property type="match status" value="1"/>
</dbReference>
<gene>
    <name evidence="2" type="ORF">GCM10010361_29550</name>
</gene>
<comment type="caution">
    <text evidence="2">The sequence shown here is derived from an EMBL/GenBank/DDBJ whole genome shotgun (WGS) entry which is preliminary data.</text>
</comment>
<dbReference type="GO" id="GO:0032259">
    <property type="term" value="P:methylation"/>
    <property type="evidence" value="ECO:0007669"/>
    <property type="project" value="UniProtKB-KW"/>
</dbReference>
<evidence type="ECO:0000313" key="2">
    <source>
        <dbReference type="EMBL" id="GAA0463728.1"/>
    </source>
</evidence>
<dbReference type="InterPro" id="IPR041698">
    <property type="entry name" value="Methyltransf_25"/>
</dbReference>
<protein>
    <submittedName>
        <fullName evidence="2">Class I SAM-dependent methyltransferase</fullName>
    </submittedName>
</protein>
<sequence length="249" mass="26922">MFPAPGYATDFAERYDDWFTPPPETTDATVTLLAKLAATAPDGPLLELGIGTGRVALPLAARGHELHGIDAARTMLDRLRAKEGGERINVSTGDFSEVDHDGNFAVIYVANGTFSELSTQEAQLRCFARAGQRLLPGGLFVLDAHVPEALATDCLTGAQPVESPSGAPVLRTRRIHPATQRYVSDYLVLDHGLFRHIKVTFRYASPGELDLMAASAGLRLRERFGGWSGAPFSDRSSYHVSVYELPPSA</sequence>
<dbReference type="SUPFAM" id="SSF53335">
    <property type="entry name" value="S-adenosyl-L-methionine-dependent methyltransferases"/>
    <property type="match status" value="1"/>
</dbReference>
<dbReference type="Gene3D" id="3.40.50.150">
    <property type="entry name" value="Vaccinia Virus protein VP39"/>
    <property type="match status" value="1"/>
</dbReference>
<dbReference type="GO" id="GO:0008168">
    <property type="term" value="F:methyltransferase activity"/>
    <property type="evidence" value="ECO:0007669"/>
    <property type="project" value="UniProtKB-KW"/>
</dbReference>
<keyword evidence="2" id="KW-0808">Transferase</keyword>
<evidence type="ECO:0000259" key="1">
    <source>
        <dbReference type="Pfam" id="PF13649"/>
    </source>
</evidence>
<keyword evidence="2" id="KW-0489">Methyltransferase</keyword>
<keyword evidence="3" id="KW-1185">Reference proteome</keyword>
<organism evidence="2 3">
    <name type="scientific">Streptomyces olivaceiscleroticus</name>
    <dbReference type="NCBI Taxonomy" id="68245"/>
    <lineage>
        <taxon>Bacteria</taxon>
        <taxon>Bacillati</taxon>
        <taxon>Actinomycetota</taxon>
        <taxon>Actinomycetes</taxon>
        <taxon>Kitasatosporales</taxon>
        <taxon>Streptomycetaceae</taxon>
        <taxon>Streptomyces</taxon>
    </lineage>
</organism>
<feature type="domain" description="Methyltransferase" evidence="1">
    <location>
        <begin position="46"/>
        <end position="138"/>
    </location>
</feature>
<evidence type="ECO:0000313" key="3">
    <source>
        <dbReference type="Proteomes" id="UP001500909"/>
    </source>
</evidence>
<dbReference type="EMBL" id="BAAABY010000023">
    <property type="protein sequence ID" value="GAA0463728.1"/>
    <property type="molecule type" value="Genomic_DNA"/>
</dbReference>
<dbReference type="RefSeq" id="WP_346095394.1">
    <property type="nucleotide sequence ID" value="NZ_BAAABY010000023.1"/>
</dbReference>
<proteinExistence type="predicted"/>
<accession>A0ABP3JTC2</accession>
<dbReference type="Proteomes" id="UP001500909">
    <property type="component" value="Unassembled WGS sequence"/>
</dbReference>
<dbReference type="InterPro" id="IPR029063">
    <property type="entry name" value="SAM-dependent_MTases_sf"/>
</dbReference>